<keyword evidence="2" id="KW-1185">Reference proteome</keyword>
<accession>A0ABR3A906</accession>
<proteinExistence type="predicted"/>
<evidence type="ECO:0000313" key="1">
    <source>
        <dbReference type="EMBL" id="KAL0070376.1"/>
    </source>
</evidence>
<dbReference type="EMBL" id="JBBXMP010000007">
    <property type="protein sequence ID" value="KAL0070376.1"/>
    <property type="molecule type" value="Genomic_DNA"/>
</dbReference>
<evidence type="ECO:0000313" key="2">
    <source>
        <dbReference type="Proteomes" id="UP001437256"/>
    </source>
</evidence>
<comment type="caution">
    <text evidence="1">The sequence shown here is derived from an EMBL/GenBank/DDBJ whole genome shotgun (WGS) entry which is preliminary data.</text>
</comment>
<name>A0ABR3A906_9AGAR</name>
<sequence>MADDSAPTYPVGASLNENHEQVHLPRRHPHLPTVFKLDTHPYIPVATRPFIANIYLIFKDLSDEGLSRHREFMKTSGSRAPAGSNMDVCSQGFLSLKPGDILFMRRLGVQDPAKDVIRASVLSDEEIEPWRSSLIEVRDEILGPRELRLPGKPQKSNGEWVGGIAFERNNYLLGIDGSRCYSVGLTHQRTPNAVHPAAENRVSKGDEPGRELRGKLVRIISSVGLHALRTRCPEVLETINNYTDALNLPRLGNPENGAYPGFQVNPANAVSYDSSTTALLSYELCHLLIGNLANTLATDMNPRFGDPHKDEQDASGALSGVCSIPDVPEGYEAGRFHLLEDGVFIELDGVKFANFSGLGHHAGTPPRAPSGQAVVPHAMRLNIIAYPPYQIMNGIARYYIAPSGNKAQPFTLPPEAIRPEYMVSFFSWRFDLLSRFLTRYPLPESQQSTFMTDVHNLMDIVPFATFVGRTGVQVLDFLTRLMPPELNAHFNPSAILNQIKITVDREERSLAAWPSGPTGKRFDPGDGGMITISVMQL</sequence>
<reference evidence="1 2" key="1">
    <citation type="submission" date="2024-05" db="EMBL/GenBank/DDBJ databases">
        <title>A draft genome resource for the thread blight pathogen Marasmius tenuissimus strain MS-2.</title>
        <authorList>
            <person name="Yulfo-Soto G.E."/>
            <person name="Baruah I.K."/>
            <person name="Amoako-Attah I."/>
            <person name="Bukari Y."/>
            <person name="Meinhardt L.W."/>
            <person name="Bailey B.A."/>
            <person name="Cohen S.P."/>
        </authorList>
    </citation>
    <scope>NUCLEOTIDE SEQUENCE [LARGE SCALE GENOMIC DNA]</scope>
    <source>
        <strain evidence="1 2">MS-2</strain>
    </source>
</reference>
<dbReference type="Proteomes" id="UP001437256">
    <property type="component" value="Unassembled WGS sequence"/>
</dbReference>
<gene>
    <name evidence="1" type="ORF">AAF712_002567</name>
</gene>
<protein>
    <submittedName>
        <fullName evidence="1">Uncharacterized protein</fullName>
    </submittedName>
</protein>
<organism evidence="1 2">
    <name type="scientific">Marasmius tenuissimus</name>
    <dbReference type="NCBI Taxonomy" id="585030"/>
    <lineage>
        <taxon>Eukaryota</taxon>
        <taxon>Fungi</taxon>
        <taxon>Dikarya</taxon>
        <taxon>Basidiomycota</taxon>
        <taxon>Agaricomycotina</taxon>
        <taxon>Agaricomycetes</taxon>
        <taxon>Agaricomycetidae</taxon>
        <taxon>Agaricales</taxon>
        <taxon>Marasmiineae</taxon>
        <taxon>Marasmiaceae</taxon>
        <taxon>Marasmius</taxon>
    </lineage>
</organism>